<keyword evidence="3 7" id="KW-0223">Dioxygenase</keyword>
<dbReference type="SUPFAM" id="SSF51197">
    <property type="entry name" value="Clavaminate synthase-like"/>
    <property type="match status" value="1"/>
</dbReference>
<dbReference type="EC" id="1.14.11.17" evidence="7"/>
<feature type="domain" description="TauD/TfdA-like" evidence="6">
    <location>
        <begin position="3"/>
        <end position="249"/>
    </location>
</feature>
<dbReference type="GO" id="GO:0000908">
    <property type="term" value="F:taurine dioxygenase activity"/>
    <property type="evidence" value="ECO:0007669"/>
    <property type="project" value="UniProtKB-EC"/>
</dbReference>
<dbReference type="InterPro" id="IPR042098">
    <property type="entry name" value="TauD-like_sf"/>
</dbReference>
<dbReference type="PANTHER" id="PTHR30468">
    <property type="entry name" value="ALPHA-KETOGLUTARATE-DEPENDENT SULFONATE DIOXYGENASE"/>
    <property type="match status" value="1"/>
</dbReference>
<dbReference type="Gene3D" id="3.60.130.10">
    <property type="entry name" value="Clavaminate synthase-like"/>
    <property type="match status" value="1"/>
</dbReference>
<keyword evidence="4 7" id="KW-0560">Oxidoreductase</keyword>
<evidence type="ECO:0000256" key="3">
    <source>
        <dbReference type="ARBA" id="ARBA00022964"/>
    </source>
</evidence>
<evidence type="ECO:0000256" key="1">
    <source>
        <dbReference type="ARBA" id="ARBA00005896"/>
    </source>
</evidence>
<keyword evidence="2" id="KW-0479">Metal-binding</keyword>
<dbReference type="GO" id="GO:0006790">
    <property type="term" value="P:sulfur compound metabolic process"/>
    <property type="evidence" value="ECO:0007669"/>
    <property type="project" value="TreeGrafter"/>
</dbReference>
<accession>A0A852WEF9</accession>
<evidence type="ECO:0000313" key="7">
    <source>
        <dbReference type="EMBL" id="NYG04655.1"/>
    </source>
</evidence>
<evidence type="ECO:0000256" key="2">
    <source>
        <dbReference type="ARBA" id="ARBA00022723"/>
    </source>
</evidence>
<dbReference type="AlphaFoldDB" id="A0A852WEF9"/>
<protein>
    <submittedName>
        <fullName evidence="7">Taurine dioxygenase</fullName>
        <ecNumber evidence="7">1.14.11.17</ecNumber>
    </submittedName>
</protein>
<evidence type="ECO:0000259" key="6">
    <source>
        <dbReference type="Pfam" id="PF02668"/>
    </source>
</evidence>
<keyword evidence="8" id="KW-1185">Reference proteome</keyword>
<evidence type="ECO:0000256" key="5">
    <source>
        <dbReference type="ARBA" id="ARBA00023004"/>
    </source>
</evidence>
<comment type="caution">
    <text evidence="7">The sequence shown here is derived from an EMBL/GenBank/DDBJ whole genome shotgun (WGS) entry which is preliminary data.</text>
</comment>
<dbReference type="Proteomes" id="UP000549695">
    <property type="component" value="Unassembled WGS sequence"/>
</dbReference>
<evidence type="ECO:0000256" key="4">
    <source>
        <dbReference type="ARBA" id="ARBA00023002"/>
    </source>
</evidence>
<dbReference type="GeneID" id="98054604"/>
<dbReference type="InterPro" id="IPR003819">
    <property type="entry name" value="TauD/TfdA-like"/>
</dbReference>
<dbReference type="EMBL" id="JACCCZ010000001">
    <property type="protein sequence ID" value="NYG04655.1"/>
    <property type="molecule type" value="Genomic_DNA"/>
</dbReference>
<sequence>MDIEALHPVGARVTGTSLPDLDPDALGALLAEHGVLVLPGQDDVGDDDFLAFLRGLGPLAFTTGETPLETHPDLNVISNVGRDTPPRSSFHVDTSYVAAPPAYTALRAVTVPARGGATQFSNQYRAYETLPEPLRTRLDGRSIRHVVTGLSPDDAGTETEAWHPVFRPHPRTGRTALYLSTAARCAEVGGMDTEESAATVRELIEHSTRPDNVLDHRWAPGDVVIWDNACVLHRADHAGVVGDRVMHRGMVREHVRPRAAR</sequence>
<evidence type="ECO:0000313" key="8">
    <source>
        <dbReference type="Proteomes" id="UP000549695"/>
    </source>
</evidence>
<name>A0A852WEF9_PSEA5</name>
<dbReference type="RefSeq" id="WP_179762379.1">
    <property type="nucleotide sequence ID" value="NZ_BAAAJZ010000007.1"/>
</dbReference>
<dbReference type="Pfam" id="PF02668">
    <property type="entry name" value="TauD"/>
    <property type="match status" value="1"/>
</dbReference>
<proteinExistence type="inferred from homology"/>
<keyword evidence="5" id="KW-0408">Iron</keyword>
<comment type="similarity">
    <text evidence="1">Belongs to the TfdA dioxygenase family.</text>
</comment>
<dbReference type="PANTHER" id="PTHR30468:SF1">
    <property type="entry name" value="ALPHA-KETOGLUTARATE-DEPENDENT SULFONATE DIOXYGENASE"/>
    <property type="match status" value="1"/>
</dbReference>
<reference evidence="7 8" key="1">
    <citation type="submission" date="2020-07" db="EMBL/GenBank/DDBJ databases">
        <title>Sequencing the genomes of 1000 actinobacteria strains.</title>
        <authorList>
            <person name="Klenk H.-P."/>
        </authorList>
    </citation>
    <scope>NUCLEOTIDE SEQUENCE [LARGE SCALE GENOMIC DNA]</scope>
    <source>
        <strain evidence="7 8">DSM 44749</strain>
    </source>
</reference>
<dbReference type="GO" id="GO:0046872">
    <property type="term" value="F:metal ion binding"/>
    <property type="evidence" value="ECO:0007669"/>
    <property type="project" value="UniProtKB-KW"/>
</dbReference>
<organism evidence="7 8">
    <name type="scientific">Pseudonocardia alni</name>
    <name type="common">Amycolata alni</name>
    <dbReference type="NCBI Taxonomy" id="33907"/>
    <lineage>
        <taxon>Bacteria</taxon>
        <taxon>Bacillati</taxon>
        <taxon>Actinomycetota</taxon>
        <taxon>Actinomycetes</taxon>
        <taxon>Pseudonocardiales</taxon>
        <taxon>Pseudonocardiaceae</taxon>
        <taxon>Pseudonocardia</taxon>
    </lineage>
</organism>
<dbReference type="GO" id="GO:0005737">
    <property type="term" value="C:cytoplasm"/>
    <property type="evidence" value="ECO:0007669"/>
    <property type="project" value="TreeGrafter"/>
</dbReference>
<gene>
    <name evidence="7" type="ORF">HDA37_004940</name>
</gene>
<dbReference type="InterPro" id="IPR051323">
    <property type="entry name" value="AtsK-like"/>
</dbReference>